<evidence type="ECO:0000256" key="1">
    <source>
        <dbReference type="ARBA" id="ARBA00000349"/>
    </source>
</evidence>
<evidence type="ECO:0000313" key="18">
    <source>
        <dbReference type="EMBL" id="KDQ26322.1"/>
    </source>
</evidence>
<feature type="domain" description="Plastocyanin-like" evidence="17">
    <location>
        <begin position="31"/>
        <end position="150"/>
    </location>
</feature>
<proteinExistence type="inferred from homology"/>
<dbReference type="InterPro" id="IPR001117">
    <property type="entry name" value="Cu-oxidase_2nd"/>
</dbReference>
<evidence type="ECO:0000256" key="2">
    <source>
        <dbReference type="ARBA" id="ARBA00001935"/>
    </source>
</evidence>
<evidence type="ECO:0000256" key="13">
    <source>
        <dbReference type="ARBA" id="ARBA00023185"/>
    </source>
</evidence>
<dbReference type="GO" id="GO:0046274">
    <property type="term" value="P:lignin catabolic process"/>
    <property type="evidence" value="ECO:0007669"/>
    <property type="project" value="UniProtKB-KW"/>
</dbReference>
<dbReference type="OrthoDB" id="2121828at2759"/>
<feature type="domain" description="Plastocyanin-like" evidence="15">
    <location>
        <begin position="162"/>
        <end position="303"/>
    </location>
</feature>
<evidence type="ECO:0000256" key="9">
    <source>
        <dbReference type="ARBA" id="ARBA00023002"/>
    </source>
</evidence>
<dbReference type="GO" id="GO:0052716">
    <property type="term" value="F:hydroquinone:oxygen oxidoreductase activity"/>
    <property type="evidence" value="ECO:0007669"/>
    <property type="project" value="UniProtKB-EC"/>
</dbReference>
<keyword evidence="13" id="KW-0439">Lignin degradation</keyword>
<feature type="chain" id="PRO_5001642446" description="laccase" evidence="14">
    <location>
        <begin position="21"/>
        <end position="533"/>
    </location>
</feature>
<keyword evidence="10" id="KW-0186">Copper</keyword>
<dbReference type="VEuPathDB" id="FungiDB:PLEOSDRAFT_1113032"/>
<dbReference type="SUPFAM" id="SSF49503">
    <property type="entry name" value="Cupredoxins"/>
    <property type="match status" value="3"/>
</dbReference>
<dbReference type="HOGENOM" id="CLU_006504_2_1_1"/>
<evidence type="ECO:0000256" key="10">
    <source>
        <dbReference type="ARBA" id="ARBA00023008"/>
    </source>
</evidence>
<keyword evidence="9" id="KW-0560">Oxidoreductase</keyword>
<comment type="subcellular location">
    <subcellularLocation>
        <location evidence="3">Secreted</location>
    </subcellularLocation>
</comment>
<comment type="cofactor">
    <cofactor evidence="2">
        <name>Cu cation</name>
        <dbReference type="ChEBI" id="CHEBI:23378"/>
    </cofactor>
</comment>
<dbReference type="InterPro" id="IPR045087">
    <property type="entry name" value="Cu-oxidase_fam"/>
</dbReference>
<evidence type="ECO:0000256" key="6">
    <source>
        <dbReference type="ARBA" id="ARBA00022525"/>
    </source>
</evidence>
<reference evidence="19" key="1">
    <citation type="journal article" date="2014" name="Proc. Natl. Acad. Sci. U.S.A.">
        <title>Extensive sampling of basidiomycete genomes demonstrates inadequacy of the white-rot/brown-rot paradigm for wood decay fungi.</title>
        <authorList>
            <person name="Riley R."/>
            <person name="Salamov A.A."/>
            <person name="Brown D.W."/>
            <person name="Nagy L.G."/>
            <person name="Floudas D."/>
            <person name="Held B.W."/>
            <person name="Levasseur A."/>
            <person name="Lombard V."/>
            <person name="Morin E."/>
            <person name="Otillar R."/>
            <person name="Lindquist E.A."/>
            <person name="Sun H."/>
            <person name="LaButti K.M."/>
            <person name="Schmutz J."/>
            <person name="Jabbour D."/>
            <person name="Luo H."/>
            <person name="Baker S.E."/>
            <person name="Pisabarro A.G."/>
            <person name="Walton J.D."/>
            <person name="Blanchette R.A."/>
            <person name="Henrissat B."/>
            <person name="Martin F."/>
            <person name="Cullen D."/>
            <person name="Hibbett D.S."/>
            <person name="Grigoriev I.V."/>
        </authorList>
    </citation>
    <scope>NUCLEOTIDE SEQUENCE [LARGE SCALE GENOMIC DNA]</scope>
    <source>
        <strain evidence="19">PC15</strain>
    </source>
</reference>
<dbReference type="STRING" id="1137138.A0A067NQH1"/>
<organism evidence="18 19">
    <name type="scientific">Pleurotus ostreatus (strain PC15)</name>
    <name type="common">Oyster mushroom</name>
    <dbReference type="NCBI Taxonomy" id="1137138"/>
    <lineage>
        <taxon>Eukaryota</taxon>
        <taxon>Fungi</taxon>
        <taxon>Dikarya</taxon>
        <taxon>Basidiomycota</taxon>
        <taxon>Agaricomycotina</taxon>
        <taxon>Agaricomycetes</taxon>
        <taxon>Agaricomycetidae</taxon>
        <taxon>Agaricales</taxon>
        <taxon>Pleurotineae</taxon>
        <taxon>Pleurotaceae</taxon>
        <taxon>Pleurotus</taxon>
    </lineage>
</organism>
<dbReference type="FunFam" id="2.60.40.420:FF:000112">
    <property type="entry name" value="Laccase B"/>
    <property type="match status" value="1"/>
</dbReference>
<evidence type="ECO:0000256" key="14">
    <source>
        <dbReference type="SAM" id="SignalP"/>
    </source>
</evidence>
<keyword evidence="11" id="KW-1015">Disulfide bond</keyword>
<evidence type="ECO:0000256" key="8">
    <source>
        <dbReference type="ARBA" id="ARBA00022737"/>
    </source>
</evidence>
<dbReference type="InterPro" id="IPR033138">
    <property type="entry name" value="Cu_oxidase_CS"/>
</dbReference>
<keyword evidence="14" id="KW-0732">Signal</keyword>
<evidence type="ECO:0000256" key="12">
    <source>
        <dbReference type="ARBA" id="ARBA00023180"/>
    </source>
</evidence>
<dbReference type="Pfam" id="PF07731">
    <property type="entry name" value="Cu-oxidase_2"/>
    <property type="match status" value="1"/>
</dbReference>
<evidence type="ECO:0000256" key="11">
    <source>
        <dbReference type="ARBA" id="ARBA00023157"/>
    </source>
</evidence>
<feature type="signal peptide" evidence="14">
    <location>
        <begin position="1"/>
        <end position="20"/>
    </location>
</feature>
<name>A0A067NQH1_PLEO1</name>
<dbReference type="PANTHER" id="PTHR11709:SF394">
    <property type="entry name" value="FI03373P-RELATED"/>
    <property type="match status" value="1"/>
</dbReference>
<keyword evidence="7" id="KW-0479">Metal-binding</keyword>
<accession>A0A067NQH1</accession>
<evidence type="ECO:0000256" key="7">
    <source>
        <dbReference type="ARBA" id="ARBA00022723"/>
    </source>
</evidence>
<sequence length="533" mass="57922">MAVAFVALVSLALALVRVEASIGPRGTLNIANKVIQPDGFSRSTVLAGGSYPGPLIKGKTGDRFQINVVNKLADTSMPVDTSIHWHGLFVKGHNWADGPAMVTQCPIVPGHSFLYDFEVPDQAGTFWYHSHLGTQYCDGLRGPLVVYSKNDPHKRLYDVDDESTVLTVGDWYHAPSLSLTGVPHPDSTLFNGLGRSLNGPASPLYVMNVVKGKRYRIRLINTSCDSNYQFSIDGHTFTVIEADGENTQPLQVDQVQIFAGQRYSLVLNANQAVGNYWIRANPNSGDPGFENQMNSAILRYKGARSIDPTTPEQNATNPLREYNLRPLIKKPAPGKPFPGGADHNINLNFAFDPATALFTANNHTFVPPTVPVLLQILSGTRDAHDLAPAGSIYDIKLGDVVEITMPALVFAGPHPLHLHGHTFAVVRSAGSSTYNYENPVRRDVVSIGDDPTDNVTIRFVADNAGPWFLHCHIDWHLDLGFAVVFAEGVNQTAAANPVPEAWNNLCPIYNSSNPSKLLMGTNAIGRLPAPLKA</sequence>
<dbReference type="EMBL" id="KL198009">
    <property type="protein sequence ID" value="KDQ26322.1"/>
    <property type="molecule type" value="Genomic_DNA"/>
</dbReference>
<evidence type="ECO:0000259" key="17">
    <source>
        <dbReference type="Pfam" id="PF07732"/>
    </source>
</evidence>
<dbReference type="InterPro" id="IPR011707">
    <property type="entry name" value="Cu-oxidase-like_N"/>
</dbReference>
<dbReference type="SMR" id="A0A067NQH1"/>
<dbReference type="AlphaFoldDB" id="A0A067NQH1"/>
<dbReference type="FunFam" id="2.60.40.420:FF:000045">
    <property type="entry name" value="Laccase 2"/>
    <property type="match status" value="1"/>
</dbReference>
<comment type="similarity">
    <text evidence="4">Belongs to the multicopper oxidase family.</text>
</comment>
<evidence type="ECO:0000256" key="5">
    <source>
        <dbReference type="ARBA" id="ARBA00012297"/>
    </source>
</evidence>
<dbReference type="Pfam" id="PF07732">
    <property type="entry name" value="Cu-oxidase_3"/>
    <property type="match status" value="1"/>
</dbReference>
<evidence type="ECO:0000259" key="15">
    <source>
        <dbReference type="Pfam" id="PF00394"/>
    </source>
</evidence>
<evidence type="ECO:0000256" key="3">
    <source>
        <dbReference type="ARBA" id="ARBA00004613"/>
    </source>
</evidence>
<comment type="catalytic activity">
    <reaction evidence="1">
        <text>4 hydroquinone + O2 = 4 benzosemiquinone + 2 H2O</text>
        <dbReference type="Rhea" id="RHEA:11276"/>
        <dbReference type="ChEBI" id="CHEBI:15377"/>
        <dbReference type="ChEBI" id="CHEBI:15379"/>
        <dbReference type="ChEBI" id="CHEBI:17594"/>
        <dbReference type="ChEBI" id="CHEBI:17977"/>
        <dbReference type="EC" id="1.10.3.2"/>
    </reaction>
</comment>
<dbReference type="Gene3D" id="2.60.40.420">
    <property type="entry name" value="Cupredoxins - blue copper proteins"/>
    <property type="match status" value="3"/>
</dbReference>
<evidence type="ECO:0000259" key="16">
    <source>
        <dbReference type="Pfam" id="PF07731"/>
    </source>
</evidence>
<evidence type="ECO:0000313" key="19">
    <source>
        <dbReference type="Proteomes" id="UP000027073"/>
    </source>
</evidence>
<evidence type="ECO:0000256" key="4">
    <source>
        <dbReference type="ARBA" id="ARBA00010609"/>
    </source>
</evidence>
<dbReference type="InParanoid" id="A0A067NQH1"/>
<feature type="domain" description="Plastocyanin-like" evidence="16">
    <location>
        <begin position="366"/>
        <end position="488"/>
    </location>
</feature>
<dbReference type="CDD" id="cd13903">
    <property type="entry name" value="CuRO_3_Tv-LCC_like"/>
    <property type="match status" value="1"/>
</dbReference>
<dbReference type="CDD" id="cd13856">
    <property type="entry name" value="CuRO_1_Tv-LCC_like"/>
    <property type="match status" value="1"/>
</dbReference>
<dbReference type="PROSITE" id="PS00079">
    <property type="entry name" value="MULTICOPPER_OXIDASE1"/>
    <property type="match status" value="1"/>
</dbReference>
<keyword evidence="6" id="KW-0964">Secreted</keyword>
<dbReference type="Proteomes" id="UP000027073">
    <property type="component" value="Unassembled WGS sequence"/>
</dbReference>
<dbReference type="InterPro" id="IPR008972">
    <property type="entry name" value="Cupredoxin"/>
</dbReference>
<dbReference type="GO" id="GO:0005576">
    <property type="term" value="C:extracellular region"/>
    <property type="evidence" value="ECO:0007669"/>
    <property type="project" value="UniProtKB-SubCell"/>
</dbReference>
<dbReference type="GO" id="GO:0005507">
    <property type="term" value="F:copper ion binding"/>
    <property type="evidence" value="ECO:0007669"/>
    <property type="project" value="InterPro"/>
</dbReference>
<dbReference type="Pfam" id="PF00394">
    <property type="entry name" value="Cu-oxidase"/>
    <property type="match status" value="1"/>
</dbReference>
<keyword evidence="12" id="KW-0325">Glycoprotein</keyword>
<protein>
    <recommendedName>
        <fullName evidence="5">laccase</fullName>
        <ecNumber evidence="5">1.10.3.2</ecNumber>
    </recommendedName>
</protein>
<keyword evidence="8" id="KW-0677">Repeat</keyword>
<gene>
    <name evidence="18" type="primary">LACC6</name>
    <name evidence="18" type="ORF">PLEOSDRAFT_1113032</name>
</gene>
<dbReference type="InterPro" id="IPR011706">
    <property type="entry name" value="Cu-oxidase_C"/>
</dbReference>
<dbReference type="PANTHER" id="PTHR11709">
    <property type="entry name" value="MULTI-COPPER OXIDASE"/>
    <property type="match status" value="1"/>
</dbReference>
<dbReference type="EC" id="1.10.3.2" evidence="5"/>